<evidence type="ECO:0000313" key="5">
    <source>
        <dbReference type="EMBL" id="OAF12311.1"/>
    </source>
</evidence>
<dbReference type="InterPro" id="IPR045004">
    <property type="entry name" value="ECH_dom"/>
</dbReference>
<comment type="catalytic activity">
    <reaction evidence="1">
        <text>3-hydroxy-2-methylpropanoyl-CoA + H2O = 3-hydroxy-2-methylpropanoate + CoA + H(+)</text>
        <dbReference type="Rhea" id="RHEA:20888"/>
        <dbReference type="ChEBI" id="CHEBI:11805"/>
        <dbReference type="ChEBI" id="CHEBI:15377"/>
        <dbReference type="ChEBI" id="CHEBI:15378"/>
        <dbReference type="ChEBI" id="CHEBI:57287"/>
        <dbReference type="ChEBI" id="CHEBI:57340"/>
        <dbReference type="EC" id="3.1.2.4"/>
    </reaction>
</comment>
<feature type="domain" description="Enoyl-CoA hydratase/isomerase" evidence="4">
    <location>
        <begin position="1"/>
        <end position="298"/>
    </location>
</feature>
<gene>
    <name evidence="5" type="ORF">AYJ54_06610</name>
</gene>
<dbReference type="PANTHER" id="PTHR43176">
    <property type="entry name" value="3-HYDROXYISOBUTYRYL-COA HYDROLASE-RELATED"/>
    <property type="match status" value="1"/>
</dbReference>
<dbReference type="STRING" id="1505087.AYJ54_06610"/>
<comment type="caution">
    <text evidence="5">The sequence shown here is derived from an EMBL/GenBank/DDBJ whole genome shotgun (WGS) entry which is preliminary data.</text>
</comment>
<evidence type="ECO:0000313" key="6">
    <source>
        <dbReference type="Proteomes" id="UP000076959"/>
    </source>
</evidence>
<dbReference type="SUPFAM" id="SSF52096">
    <property type="entry name" value="ClpP/crotonase"/>
    <property type="match status" value="1"/>
</dbReference>
<dbReference type="PANTHER" id="PTHR43176:SF3">
    <property type="entry name" value="3-HYDROXYISOBUTYRYL-COA HYDROLASE, MITOCHONDRIAL"/>
    <property type="match status" value="1"/>
</dbReference>
<organism evidence="5 6">
    <name type="scientific">Bradyrhizobium centrolobii</name>
    <dbReference type="NCBI Taxonomy" id="1505087"/>
    <lineage>
        <taxon>Bacteria</taxon>
        <taxon>Pseudomonadati</taxon>
        <taxon>Pseudomonadota</taxon>
        <taxon>Alphaproteobacteria</taxon>
        <taxon>Hyphomicrobiales</taxon>
        <taxon>Nitrobacteraceae</taxon>
        <taxon>Bradyrhizobium</taxon>
    </lineage>
</organism>
<dbReference type="GO" id="GO:0006574">
    <property type="term" value="P:L-valine catabolic process"/>
    <property type="evidence" value="ECO:0007669"/>
    <property type="project" value="TreeGrafter"/>
</dbReference>
<reference evidence="5 6" key="1">
    <citation type="submission" date="2016-03" db="EMBL/GenBank/DDBJ databases">
        <title>Draft Genome Sequence of the Strain BR 10245 (Bradyrhizobium sp.) isolated from nodules of Centrolobium paraense.</title>
        <authorList>
            <person name="Simoes-Araujo J.L.Sr."/>
            <person name="Barauna A.C."/>
            <person name="Silva K."/>
            <person name="Zilli J.E."/>
        </authorList>
    </citation>
    <scope>NUCLEOTIDE SEQUENCE [LARGE SCALE GENOMIC DNA]</scope>
    <source>
        <strain evidence="5 6">BR 10245</strain>
    </source>
</reference>
<name>A0A176YY40_9BRAD</name>
<proteinExistence type="predicted"/>
<sequence length="327" mass="36307">MIRAIRRVLDMFAEEERVRCISIASAVPNVFCAGGDIRAVRTASLAGRHDENEAFFSEEYQLNLLIANYPKPYMALIDGICMGGGMGLSVHGRHRVVTASLKMAMPETSIGYFPDVGASYFLGQLPLGLGNFLALTGHSMSAEDAMYCGLANLRVSSATFVSLMLPTFDFTSPSSLTALAMPSTKVGHLEMHDKDIEQCFNVPRLGDIFDQLRRHQSPWSEQTLAMLKKSSPTSLVLTFELMRRCRNRCLAECLDNELKLTRKITRSADFMEGVRAALVEKDKKPSWHPQQLSDVDASAYFDDEAQLPRVGRRALNHSPPKRNGTIN</sequence>
<dbReference type="GO" id="GO:0003860">
    <property type="term" value="F:3-hydroxyisobutyryl-CoA hydrolase activity"/>
    <property type="evidence" value="ECO:0007669"/>
    <property type="project" value="UniProtKB-EC"/>
</dbReference>
<dbReference type="Proteomes" id="UP000076959">
    <property type="component" value="Unassembled WGS sequence"/>
</dbReference>
<dbReference type="InterPro" id="IPR032259">
    <property type="entry name" value="HIBYL-CoA-H"/>
</dbReference>
<dbReference type="EC" id="3.1.2.4" evidence="2"/>
<keyword evidence="3" id="KW-0378">Hydrolase</keyword>
<evidence type="ECO:0000256" key="3">
    <source>
        <dbReference type="ARBA" id="ARBA00022801"/>
    </source>
</evidence>
<dbReference type="NCBIfam" id="NF004127">
    <property type="entry name" value="PRK05617.1"/>
    <property type="match status" value="1"/>
</dbReference>
<dbReference type="AlphaFoldDB" id="A0A176YY40"/>
<protein>
    <recommendedName>
        <fullName evidence="2">3-hydroxyisobutyryl-CoA hydrolase</fullName>
        <ecNumber evidence="2">3.1.2.4</ecNumber>
    </recommendedName>
</protein>
<dbReference type="Pfam" id="PF16113">
    <property type="entry name" value="ECH_2"/>
    <property type="match status" value="1"/>
</dbReference>
<dbReference type="EMBL" id="LUUB01000041">
    <property type="protein sequence ID" value="OAF12311.1"/>
    <property type="molecule type" value="Genomic_DNA"/>
</dbReference>
<evidence type="ECO:0000259" key="4">
    <source>
        <dbReference type="Pfam" id="PF16113"/>
    </source>
</evidence>
<dbReference type="CDD" id="cd06558">
    <property type="entry name" value="crotonase-like"/>
    <property type="match status" value="1"/>
</dbReference>
<dbReference type="Gene3D" id="3.90.226.10">
    <property type="entry name" value="2-enoyl-CoA Hydratase, Chain A, domain 1"/>
    <property type="match status" value="1"/>
</dbReference>
<evidence type="ECO:0000256" key="1">
    <source>
        <dbReference type="ARBA" id="ARBA00001709"/>
    </source>
</evidence>
<accession>A0A176YY40</accession>
<evidence type="ECO:0000256" key="2">
    <source>
        <dbReference type="ARBA" id="ARBA00011915"/>
    </source>
</evidence>
<dbReference type="InterPro" id="IPR029045">
    <property type="entry name" value="ClpP/crotonase-like_dom_sf"/>
</dbReference>
<keyword evidence="6" id="KW-1185">Reference proteome</keyword>